<dbReference type="PANTHER" id="PTHR11963">
    <property type="entry name" value="LEUCINE AMINOPEPTIDASE-RELATED"/>
    <property type="match status" value="1"/>
</dbReference>
<keyword evidence="4 8" id="KW-0031">Aminopeptidase</keyword>
<dbReference type="EC" id="3.4.11.1" evidence="8"/>
<dbReference type="RefSeq" id="WP_091539486.1">
    <property type="nucleotide sequence ID" value="NZ_FONY01000003.1"/>
</dbReference>
<dbReference type="SUPFAM" id="SSF53187">
    <property type="entry name" value="Zn-dependent exopeptidases"/>
    <property type="match status" value="1"/>
</dbReference>
<dbReference type="InterPro" id="IPR043472">
    <property type="entry name" value="Macro_dom-like"/>
</dbReference>
<dbReference type="Proteomes" id="UP000199513">
    <property type="component" value="Unassembled WGS sequence"/>
</dbReference>
<proteinExistence type="inferred from homology"/>
<evidence type="ECO:0000259" key="9">
    <source>
        <dbReference type="Pfam" id="PF00883"/>
    </source>
</evidence>
<dbReference type="InterPro" id="IPR008283">
    <property type="entry name" value="Peptidase_M17_N"/>
</dbReference>
<comment type="cofactor">
    <cofactor evidence="8">
        <name>Mn(2+)</name>
        <dbReference type="ChEBI" id="CHEBI:29035"/>
    </cofactor>
    <text evidence="8">Binds 2 manganese ions per subunit.</text>
</comment>
<gene>
    <name evidence="8" type="primary">pepA</name>
    <name evidence="11" type="ORF">SAMN04488541_100399</name>
</gene>
<dbReference type="HAMAP" id="MF_00181">
    <property type="entry name" value="Cytosol_peptidase_M17"/>
    <property type="match status" value="1"/>
</dbReference>
<dbReference type="Gene3D" id="3.40.220.10">
    <property type="entry name" value="Leucine Aminopeptidase, subunit E, domain 1"/>
    <property type="match status" value="1"/>
</dbReference>
<dbReference type="InterPro" id="IPR000819">
    <property type="entry name" value="Peptidase_M17_C"/>
</dbReference>
<feature type="domain" description="Peptidase M17 leucyl aminopeptidase N-terminal" evidence="10">
    <location>
        <begin position="42"/>
        <end position="139"/>
    </location>
</feature>
<dbReference type="InterPro" id="IPR023042">
    <property type="entry name" value="Peptidase_M17_leu_NH2_pept"/>
</dbReference>
<feature type="binding site" evidence="8">
    <location>
        <position position="263"/>
    </location>
    <ligand>
        <name>Mn(2+)</name>
        <dbReference type="ChEBI" id="CHEBI:29035"/>
        <label>1</label>
    </ligand>
</feature>
<dbReference type="Pfam" id="PF00883">
    <property type="entry name" value="Peptidase_M17"/>
    <property type="match status" value="1"/>
</dbReference>
<feature type="domain" description="Cytosol aminopeptidase" evidence="9">
    <location>
        <begin position="180"/>
        <end position="482"/>
    </location>
</feature>
<keyword evidence="6 8" id="KW-0378">Hydrolase</keyword>
<keyword evidence="8" id="KW-0479">Metal-binding</keyword>
<evidence type="ECO:0000256" key="3">
    <source>
        <dbReference type="ARBA" id="ARBA00009528"/>
    </source>
</evidence>
<feature type="binding site" evidence="8">
    <location>
        <position position="281"/>
    </location>
    <ligand>
        <name>Mn(2+)</name>
        <dbReference type="ChEBI" id="CHEBI:29035"/>
        <label>2</label>
    </ligand>
</feature>
<dbReference type="OrthoDB" id="9809354at2"/>
<feature type="binding site" evidence="8">
    <location>
        <position position="340"/>
    </location>
    <ligand>
        <name>Mn(2+)</name>
        <dbReference type="ChEBI" id="CHEBI:29035"/>
        <label>1</label>
    </ligand>
</feature>
<comment type="subcellular location">
    <subcellularLocation>
        <location evidence="8">Cytoplasm</location>
    </subcellularLocation>
</comment>
<dbReference type="EC" id="3.4.11.10" evidence="8"/>
<feature type="active site" evidence="8">
    <location>
        <position position="270"/>
    </location>
</feature>
<evidence type="ECO:0000256" key="7">
    <source>
        <dbReference type="ARBA" id="ARBA00023211"/>
    </source>
</evidence>
<reference evidence="11 12" key="1">
    <citation type="submission" date="2016-10" db="EMBL/GenBank/DDBJ databases">
        <authorList>
            <person name="de Groot N.N."/>
        </authorList>
    </citation>
    <scope>NUCLEOTIDE SEQUENCE [LARGE SCALE GENOMIC DNA]</scope>
    <source>
        <strain>GEY</strain>
        <strain evidence="12">DSM 9560</strain>
    </source>
</reference>
<feature type="binding site" evidence="8">
    <location>
        <position position="342"/>
    </location>
    <ligand>
        <name>Mn(2+)</name>
        <dbReference type="ChEBI" id="CHEBI:29035"/>
        <label>1</label>
    </ligand>
</feature>
<dbReference type="PRINTS" id="PR00481">
    <property type="entry name" value="LAMNOPPTDASE"/>
</dbReference>
<dbReference type="EMBL" id="FONY01000003">
    <property type="protein sequence ID" value="SFE57881.1"/>
    <property type="molecule type" value="Genomic_DNA"/>
</dbReference>
<dbReference type="GO" id="GO:0005737">
    <property type="term" value="C:cytoplasm"/>
    <property type="evidence" value="ECO:0007669"/>
    <property type="project" value="UniProtKB-SubCell"/>
</dbReference>
<evidence type="ECO:0000259" key="10">
    <source>
        <dbReference type="Pfam" id="PF02789"/>
    </source>
</evidence>
<feature type="active site" evidence="8">
    <location>
        <position position="344"/>
    </location>
</feature>
<protein>
    <recommendedName>
        <fullName evidence="8">Probable cytosol aminopeptidase</fullName>
        <ecNumber evidence="8">3.4.11.1</ecNumber>
    </recommendedName>
    <alternativeName>
        <fullName evidence="8">Leucine aminopeptidase</fullName>
        <shortName evidence="8">LAP</shortName>
        <ecNumber evidence="8">3.4.11.10</ecNumber>
    </alternativeName>
    <alternativeName>
        <fullName evidence="8">Leucyl aminopeptidase</fullName>
    </alternativeName>
</protein>
<evidence type="ECO:0000256" key="6">
    <source>
        <dbReference type="ARBA" id="ARBA00022801"/>
    </source>
</evidence>
<comment type="catalytic activity">
    <reaction evidence="1 8">
        <text>Release of an N-terminal amino acid, Xaa-|-Yaa-, in which Xaa is preferably Leu, but may be other amino acids including Pro although not Arg or Lys, and Yaa may be Pro. Amino acid amides and methyl esters are also readily hydrolyzed, but rates on arylamides are exceedingly low.</text>
        <dbReference type="EC" id="3.4.11.1"/>
    </reaction>
</comment>
<comment type="function">
    <text evidence="8">Presumably involved in the processing and regular turnover of intracellular proteins. Catalyzes the removal of unsubstituted N-terminal amino acids from various peptides.</text>
</comment>
<dbReference type="PANTHER" id="PTHR11963:SF23">
    <property type="entry name" value="CYTOSOL AMINOPEPTIDASE"/>
    <property type="match status" value="1"/>
</dbReference>
<dbReference type="CDD" id="cd00433">
    <property type="entry name" value="Peptidase_M17"/>
    <property type="match status" value="1"/>
</dbReference>
<keyword evidence="12" id="KW-1185">Reference proteome</keyword>
<name>A0A1I2BP54_9BACT</name>
<dbReference type="NCBIfam" id="NF002073">
    <property type="entry name" value="PRK00913.1-2"/>
    <property type="match status" value="1"/>
</dbReference>
<dbReference type="NCBIfam" id="NF002074">
    <property type="entry name" value="PRK00913.1-4"/>
    <property type="match status" value="1"/>
</dbReference>
<keyword evidence="5 8" id="KW-0645">Protease</keyword>
<dbReference type="SUPFAM" id="SSF52949">
    <property type="entry name" value="Macro domain-like"/>
    <property type="match status" value="1"/>
</dbReference>
<dbReference type="AlphaFoldDB" id="A0A1I2BP54"/>
<evidence type="ECO:0000313" key="12">
    <source>
        <dbReference type="Proteomes" id="UP000199513"/>
    </source>
</evidence>
<comment type="similarity">
    <text evidence="3 8">Belongs to the peptidase M17 family.</text>
</comment>
<evidence type="ECO:0000256" key="5">
    <source>
        <dbReference type="ARBA" id="ARBA00022670"/>
    </source>
</evidence>
<evidence type="ECO:0000256" key="8">
    <source>
        <dbReference type="HAMAP-Rule" id="MF_00181"/>
    </source>
</evidence>
<feature type="binding site" evidence="8">
    <location>
        <position position="258"/>
    </location>
    <ligand>
        <name>Mn(2+)</name>
        <dbReference type="ChEBI" id="CHEBI:29035"/>
        <label>2</label>
    </ligand>
</feature>
<dbReference type="InterPro" id="IPR011356">
    <property type="entry name" value="Leucine_aapep/pepB"/>
</dbReference>
<dbReference type="GO" id="GO:0030145">
    <property type="term" value="F:manganese ion binding"/>
    <property type="evidence" value="ECO:0007669"/>
    <property type="project" value="UniProtKB-UniRule"/>
</dbReference>
<accession>A0A1I2BP54</accession>
<evidence type="ECO:0000256" key="2">
    <source>
        <dbReference type="ARBA" id="ARBA00000967"/>
    </source>
</evidence>
<evidence type="ECO:0000256" key="4">
    <source>
        <dbReference type="ARBA" id="ARBA00022438"/>
    </source>
</evidence>
<dbReference type="GO" id="GO:0006508">
    <property type="term" value="P:proteolysis"/>
    <property type="evidence" value="ECO:0007669"/>
    <property type="project" value="UniProtKB-KW"/>
</dbReference>
<dbReference type="GO" id="GO:0070006">
    <property type="term" value="F:metalloaminopeptidase activity"/>
    <property type="evidence" value="ECO:0007669"/>
    <property type="project" value="InterPro"/>
</dbReference>
<evidence type="ECO:0000313" key="11">
    <source>
        <dbReference type="EMBL" id="SFE57881.1"/>
    </source>
</evidence>
<comment type="catalytic activity">
    <reaction evidence="2 8">
        <text>Release of an N-terminal amino acid, preferentially leucine, but not glutamic or aspartic acids.</text>
        <dbReference type="EC" id="3.4.11.10"/>
    </reaction>
</comment>
<feature type="binding site" evidence="8">
    <location>
        <position position="342"/>
    </location>
    <ligand>
        <name>Mn(2+)</name>
        <dbReference type="ChEBI" id="CHEBI:29035"/>
        <label>2</label>
    </ligand>
</feature>
<dbReference type="Gene3D" id="3.40.630.10">
    <property type="entry name" value="Zn peptidases"/>
    <property type="match status" value="1"/>
</dbReference>
<dbReference type="Pfam" id="PF02789">
    <property type="entry name" value="Peptidase_M17_N"/>
    <property type="match status" value="1"/>
</dbReference>
<dbReference type="STRING" id="1003.SAMN04488541_100399"/>
<keyword evidence="7 8" id="KW-0464">Manganese</keyword>
<dbReference type="NCBIfam" id="NF002082">
    <property type="entry name" value="PRK00913.3-4"/>
    <property type="match status" value="1"/>
</dbReference>
<keyword evidence="8" id="KW-0963">Cytoplasm</keyword>
<sequence>MNFQVIEKADKKHTLIIPLTTKDLVLNLESLTTNFGLPSAVAQDFKASNEETLLIYGSQAGLSEKILLLGLGDNFKTETLRNAIRLVFHKQKEKLGEEVIIHLDYVVEKAVEQEVATAVEACANGAELATYQIAKFKQEEKPAKFPQNVSFVFPTHLNSLTQQAIKRGVILASTQQKVFDLVNLPPNILNSLKLAEFAEEAGKAYNFSVKVLHLEEIKAIGLGGLLAINQGSDTPPTFIIMEYKPEKQTTKKVGLVGKGVTFDTGGISIKPSEGMWQMKCDMAGAAAVIGAVEAAARLALPVHVIGVVPATDNMLSGKAIYPGSIIKTYSGLSVEIEDTDAEGRVILADGLAYIKKNFEPDVIIDLATLTGACVVALGYHAAGMFTNNDELAIQLSKIGEQTGEKVWRLPLWEEYDKQIKSDMADVKNLGGRPAGAVTAAKFLEKFIDKHPAWVHLDIAGVAFTDNPYSSARSATGYGVRLLTNFLSQF</sequence>
<evidence type="ECO:0000256" key="1">
    <source>
        <dbReference type="ARBA" id="ARBA00000135"/>
    </source>
</evidence>
<feature type="binding site" evidence="8">
    <location>
        <position position="263"/>
    </location>
    <ligand>
        <name>Mn(2+)</name>
        <dbReference type="ChEBI" id="CHEBI:29035"/>
        <label>2</label>
    </ligand>
</feature>
<organism evidence="11 12">
    <name type="scientific">Thermoflexibacter ruber</name>
    <dbReference type="NCBI Taxonomy" id="1003"/>
    <lineage>
        <taxon>Bacteria</taxon>
        <taxon>Pseudomonadati</taxon>
        <taxon>Bacteroidota</taxon>
        <taxon>Cytophagia</taxon>
        <taxon>Cytophagales</taxon>
        <taxon>Thermoflexibacteraceae</taxon>
        <taxon>Thermoflexibacter</taxon>
    </lineage>
</organism>